<dbReference type="RefSeq" id="WP_162450159.1">
    <property type="nucleotide sequence ID" value="NZ_WLZY01000003.1"/>
</dbReference>
<evidence type="ECO:0000313" key="5">
    <source>
        <dbReference type="EMBL" id="NDL57447.1"/>
    </source>
</evidence>
<dbReference type="EMBL" id="WLZY01000003">
    <property type="protein sequence ID" value="NDL57447.1"/>
    <property type="molecule type" value="Genomic_DNA"/>
</dbReference>
<evidence type="ECO:0000256" key="1">
    <source>
        <dbReference type="ARBA" id="ARBA00008520"/>
    </source>
</evidence>
<organism evidence="5 6">
    <name type="scientific">Phytoactinopolyspora mesophila</name>
    <dbReference type="NCBI Taxonomy" id="2650750"/>
    <lineage>
        <taxon>Bacteria</taxon>
        <taxon>Bacillati</taxon>
        <taxon>Actinomycetota</taxon>
        <taxon>Actinomycetes</taxon>
        <taxon>Jiangellales</taxon>
        <taxon>Jiangellaceae</taxon>
        <taxon>Phytoactinopolyspora</taxon>
    </lineage>
</organism>
<dbReference type="AlphaFoldDB" id="A0A7K3M342"/>
<reference evidence="5 6" key="1">
    <citation type="submission" date="2019-11" db="EMBL/GenBank/DDBJ databases">
        <authorList>
            <person name="Li X.-J."/>
            <person name="Feng X.-M."/>
        </authorList>
    </citation>
    <scope>NUCLEOTIDE SEQUENCE [LARGE SCALE GENOMIC DNA]</scope>
    <source>
        <strain evidence="5 6">XMNu-373</strain>
    </source>
</reference>
<dbReference type="SUPFAM" id="SSF53850">
    <property type="entry name" value="Periplasmic binding protein-like II"/>
    <property type="match status" value="1"/>
</dbReference>
<dbReference type="PROSITE" id="PS51257">
    <property type="entry name" value="PROKAR_LIPOPROTEIN"/>
    <property type="match status" value="1"/>
</dbReference>
<feature type="signal peptide" evidence="4">
    <location>
        <begin position="1"/>
        <end position="22"/>
    </location>
</feature>
<dbReference type="Gene3D" id="3.40.190.10">
    <property type="entry name" value="Periplasmic binding protein-like II"/>
    <property type="match status" value="1"/>
</dbReference>
<dbReference type="PANTHER" id="PTHR43649">
    <property type="entry name" value="ARABINOSE-BINDING PROTEIN-RELATED"/>
    <property type="match status" value="1"/>
</dbReference>
<feature type="chain" id="PRO_5039613687" evidence="4">
    <location>
        <begin position="23"/>
        <end position="465"/>
    </location>
</feature>
<dbReference type="InterPro" id="IPR050490">
    <property type="entry name" value="Bact_solute-bd_prot1"/>
</dbReference>
<evidence type="ECO:0000313" key="6">
    <source>
        <dbReference type="Proteomes" id="UP000460435"/>
    </source>
</evidence>
<keyword evidence="3 4" id="KW-0732">Signal</keyword>
<name>A0A7K3M342_9ACTN</name>
<sequence>MTIRSTARTLAAIGAVAALGLAACGSDDGDAAATEGGEIVFWTPHTTPQRLAIQEEVAAAFTAETGIEVDVVGLDAAGANQAIVAGAASGDMPDVVLHRPDQTASWAEQGLLDPDAAQEVFERLGPETFSQHAVDLVTLDGELQAVPSDGWGQFLYYRSDLFDDAGVEPPSSLEDIADAAAALNDAGTTGIVLGTAPGEDYTTQTLETLALMNDCQLFTGSEVSLSSGQCAAALAEYQRIQAESVNGDQDVESTRAAYLAGDAAMTLWSSHFLDELAGLDPNFPVSCDECADDPQHLAKNTGVVGLFTGPDNPTPTTYGLTMNLGITRGADTEAAQLWVEYALSEGYIELLSSATEGRIPVRTGTPEDPDVFVREWRSQPLGADPSAQMPFDEVYSDDVITAVVDGANGFSRWGLGTEHAAVAGSLAAQNALAEDLQSLFGGADPASVAEAMQATAEAAAGGSGE</sequence>
<evidence type="ECO:0000256" key="2">
    <source>
        <dbReference type="ARBA" id="ARBA00022448"/>
    </source>
</evidence>
<protein>
    <submittedName>
        <fullName evidence="5">Extracellular solute-binding protein</fullName>
    </submittedName>
</protein>
<comment type="caution">
    <text evidence="5">The sequence shown here is derived from an EMBL/GenBank/DDBJ whole genome shotgun (WGS) entry which is preliminary data.</text>
</comment>
<accession>A0A7K3M342</accession>
<keyword evidence="2" id="KW-0813">Transport</keyword>
<keyword evidence="6" id="KW-1185">Reference proteome</keyword>
<evidence type="ECO:0000256" key="3">
    <source>
        <dbReference type="ARBA" id="ARBA00022729"/>
    </source>
</evidence>
<dbReference type="PANTHER" id="PTHR43649:SF34">
    <property type="entry name" value="ABC TRANSPORTER PERIPLASMIC-BINDING PROTEIN YCJN-RELATED"/>
    <property type="match status" value="1"/>
</dbReference>
<dbReference type="Proteomes" id="UP000460435">
    <property type="component" value="Unassembled WGS sequence"/>
</dbReference>
<proteinExistence type="inferred from homology"/>
<dbReference type="Pfam" id="PF13416">
    <property type="entry name" value="SBP_bac_8"/>
    <property type="match status" value="1"/>
</dbReference>
<dbReference type="InterPro" id="IPR006059">
    <property type="entry name" value="SBP"/>
</dbReference>
<comment type="similarity">
    <text evidence="1">Belongs to the bacterial solute-binding protein 1 family.</text>
</comment>
<evidence type="ECO:0000256" key="4">
    <source>
        <dbReference type="SAM" id="SignalP"/>
    </source>
</evidence>
<gene>
    <name evidence="5" type="ORF">F7O44_10220</name>
</gene>